<accession>A0A120CVB4</accession>
<organism evidence="2 3">
    <name type="scientific">Hyphomicrobium sulfonivorans</name>
    <dbReference type="NCBI Taxonomy" id="121290"/>
    <lineage>
        <taxon>Bacteria</taxon>
        <taxon>Pseudomonadati</taxon>
        <taxon>Pseudomonadota</taxon>
        <taxon>Alphaproteobacteria</taxon>
        <taxon>Hyphomicrobiales</taxon>
        <taxon>Hyphomicrobiaceae</taxon>
        <taxon>Hyphomicrobium</taxon>
    </lineage>
</organism>
<comment type="caution">
    <text evidence="2">The sequence shown here is derived from an EMBL/GenBank/DDBJ whole genome shotgun (WGS) entry which is preliminary data.</text>
</comment>
<protein>
    <submittedName>
        <fullName evidence="2">Uncharacterized protein</fullName>
    </submittedName>
</protein>
<dbReference type="EMBL" id="LMTR01000063">
    <property type="protein sequence ID" value="KWT67542.1"/>
    <property type="molecule type" value="Genomic_DNA"/>
</dbReference>
<proteinExistence type="predicted"/>
<dbReference type="PATRIC" id="fig|121290.4.peg.1290"/>
<dbReference type="AlphaFoldDB" id="A0A120CVB4"/>
<name>A0A120CVB4_HYPSL</name>
<dbReference type="Proteomes" id="UP000059074">
    <property type="component" value="Unassembled WGS sequence"/>
</dbReference>
<gene>
    <name evidence="2" type="ORF">APY04_1901</name>
</gene>
<evidence type="ECO:0000256" key="1">
    <source>
        <dbReference type="SAM" id="MobiDB-lite"/>
    </source>
</evidence>
<sequence length="62" mass="6502">MTGGAAGLSPSPHPDQLIGAPSPIPYQSRRIGSSSVRRSRFFASASVSPVIVKAMHRGENIN</sequence>
<evidence type="ECO:0000313" key="3">
    <source>
        <dbReference type="Proteomes" id="UP000059074"/>
    </source>
</evidence>
<keyword evidence="3" id="KW-1185">Reference proteome</keyword>
<dbReference type="STRING" id="121290.APY04_1901"/>
<evidence type="ECO:0000313" key="2">
    <source>
        <dbReference type="EMBL" id="KWT67542.1"/>
    </source>
</evidence>
<feature type="region of interest" description="Disordered" evidence="1">
    <location>
        <begin position="1"/>
        <end position="35"/>
    </location>
</feature>
<reference evidence="2 3" key="1">
    <citation type="submission" date="2015-10" db="EMBL/GenBank/DDBJ databases">
        <title>Transcriptomic analysis of a linuron degrading triple-species bacterial consortium.</title>
        <authorList>
            <person name="Albers P."/>
        </authorList>
    </citation>
    <scope>NUCLEOTIDE SEQUENCE [LARGE SCALE GENOMIC DNA]</scope>
    <source>
        <strain evidence="2 3">WDL6</strain>
    </source>
</reference>